<dbReference type="PaxDb" id="35128-Thaps38616"/>
<reference evidence="5 6" key="2">
    <citation type="journal article" date="2008" name="Nature">
        <title>The Phaeodactylum genome reveals the evolutionary history of diatom genomes.</title>
        <authorList>
            <person name="Bowler C."/>
            <person name="Allen A.E."/>
            <person name="Badger J.H."/>
            <person name="Grimwood J."/>
            <person name="Jabbari K."/>
            <person name="Kuo A."/>
            <person name="Maheswari U."/>
            <person name="Martens C."/>
            <person name="Maumus F."/>
            <person name="Otillar R.P."/>
            <person name="Rayko E."/>
            <person name="Salamov A."/>
            <person name="Vandepoele K."/>
            <person name="Beszteri B."/>
            <person name="Gruber A."/>
            <person name="Heijde M."/>
            <person name="Katinka M."/>
            <person name="Mock T."/>
            <person name="Valentin K."/>
            <person name="Verret F."/>
            <person name="Berges J.A."/>
            <person name="Brownlee C."/>
            <person name="Cadoret J.P."/>
            <person name="Chiovitti A."/>
            <person name="Choi C.J."/>
            <person name="Coesel S."/>
            <person name="De Martino A."/>
            <person name="Detter J.C."/>
            <person name="Durkin C."/>
            <person name="Falciatore A."/>
            <person name="Fournet J."/>
            <person name="Haruta M."/>
            <person name="Huysman M.J."/>
            <person name="Jenkins B.D."/>
            <person name="Jiroutova K."/>
            <person name="Jorgensen R.E."/>
            <person name="Joubert Y."/>
            <person name="Kaplan A."/>
            <person name="Kroger N."/>
            <person name="Kroth P.G."/>
            <person name="La Roche J."/>
            <person name="Lindquist E."/>
            <person name="Lommer M."/>
            <person name="Martin-Jezequel V."/>
            <person name="Lopez P.J."/>
            <person name="Lucas S."/>
            <person name="Mangogna M."/>
            <person name="McGinnis K."/>
            <person name="Medlin L.K."/>
            <person name="Montsant A."/>
            <person name="Oudot-Le Secq M.P."/>
            <person name="Napoli C."/>
            <person name="Obornik M."/>
            <person name="Parker M.S."/>
            <person name="Petit J.L."/>
            <person name="Porcel B.M."/>
            <person name="Poulsen N."/>
            <person name="Robison M."/>
            <person name="Rychlewski L."/>
            <person name="Rynearson T.A."/>
            <person name="Schmutz J."/>
            <person name="Shapiro H."/>
            <person name="Siaut M."/>
            <person name="Stanley M."/>
            <person name="Sussman M.R."/>
            <person name="Taylor A.R."/>
            <person name="Vardi A."/>
            <person name="von Dassow P."/>
            <person name="Vyverman W."/>
            <person name="Willis A."/>
            <person name="Wyrwicz L.S."/>
            <person name="Rokhsar D.S."/>
            <person name="Weissenbach J."/>
            <person name="Armbrust E.V."/>
            <person name="Green B.R."/>
            <person name="Van de Peer Y."/>
            <person name="Grigoriev I.V."/>
        </authorList>
    </citation>
    <scope>NUCLEOTIDE SEQUENCE [LARGE SCALE GENOMIC DNA]</scope>
    <source>
        <strain evidence="5 6">CCMP1335</strain>
    </source>
</reference>
<dbReference type="InParanoid" id="B8CFT6"/>
<dbReference type="eggNOG" id="KOG0028">
    <property type="taxonomic scope" value="Eukaryota"/>
</dbReference>
<dbReference type="InterPro" id="IPR011992">
    <property type="entry name" value="EF-hand-dom_pair"/>
</dbReference>
<evidence type="ECO:0000256" key="2">
    <source>
        <dbReference type="ARBA" id="ARBA00022737"/>
    </source>
</evidence>
<dbReference type="OMA" id="MVESLWE"/>
<feature type="domain" description="EF-hand" evidence="4">
    <location>
        <begin position="115"/>
        <end position="149"/>
    </location>
</feature>
<keyword evidence="2" id="KW-0677">Repeat</keyword>
<name>B8CFT6_THAPS</name>
<dbReference type="GeneID" id="7443926"/>
<dbReference type="KEGG" id="tps:THAPSDRAFT_38616"/>
<dbReference type="InterPro" id="IPR018247">
    <property type="entry name" value="EF_Hand_1_Ca_BS"/>
</dbReference>
<dbReference type="Pfam" id="PF13499">
    <property type="entry name" value="EF-hand_7"/>
    <property type="match status" value="1"/>
</dbReference>
<dbReference type="HOGENOM" id="CLU_1754580_0_0_1"/>
<dbReference type="GO" id="GO:0005509">
    <property type="term" value="F:calcium ion binding"/>
    <property type="evidence" value="ECO:0007669"/>
    <property type="project" value="InterPro"/>
</dbReference>
<evidence type="ECO:0000313" key="5">
    <source>
        <dbReference type="EMBL" id="EED87690.1"/>
    </source>
</evidence>
<dbReference type="InterPro" id="IPR002048">
    <property type="entry name" value="EF_hand_dom"/>
</dbReference>
<feature type="non-terminal residue" evidence="5">
    <location>
        <position position="1"/>
    </location>
</feature>
<feature type="domain" description="EF-hand" evidence="4">
    <location>
        <begin position="5"/>
        <end position="40"/>
    </location>
</feature>
<dbReference type="FunFam" id="1.10.238.10:FF:000003">
    <property type="entry name" value="Calmodulin A"/>
    <property type="match status" value="1"/>
</dbReference>
<reference evidence="5 6" key="1">
    <citation type="journal article" date="2004" name="Science">
        <title>The genome of the diatom Thalassiosira pseudonana: ecology, evolution, and metabolism.</title>
        <authorList>
            <person name="Armbrust E.V."/>
            <person name="Berges J.A."/>
            <person name="Bowler C."/>
            <person name="Green B.R."/>
            <person name="Martinez D."/>
            <person name="Putnam N.H."/>
            <person name="Zhou S."/>
            <person name="Allen A.E."/>
            <person name="Apt K.E."/>
            <person name="Bechner M."/>
            <person name="Brzezinski M.A."/>
            <person name="Chaal B.K."/>
            <person name="Chiovitti A."/>
            <person name="Davis A.K."/>
            <person name="Demarest M.S."/>
            <person name="Detter J.C."/>
            <person name="Glavina T."/>
            <person name="Goodstein D."/>
            <person name="Hadi M.Z."/>
            <person name="Hellsten U."/>
            <person name="Hildebrand M."/>
            <person name="Jenkins B.D."/>
            <person name="Jurka J."/>
            <person name="Kapitonov V.V."/>
            <person name="Kroger N."/>
            <person name="Lau W.W."/>
            <person name="Lane T.W."/>
            <person name="Larimer F.W."/>
            <person name="Lippmeier J.C."/>
            <person name="Lucas S."/>
            <person name="Medina M."/>
            <person name="Montsant A."/>
            <person name="Obornik M."/>
            <person name="Parker M.S."/>
            <person name="Palenik B."/>
            <person name="Pazour G.J."/>
            <person name="Richardson P.M."/>
            <person name="Rynearson T.A."/>
            <person name="Saito M.A."/>
            <person name="Schwartz D.C."/>
            <person name="Thamatrakoln K."/>
            <person name="Valentin K."/>
            <person name="Vardi A."/>
            <person name="Wilkerson F.P."/>
            <person name="Rokhsar D.S."/>
        </authorList>
    </citation>
    <scope>NUCLEOTIDE SEQUENCE [LARGE SCALE GENOMIC DNA]</scope>
    <source>
        <strain evidence="5 6">CCMP1335</strain>
    </source>
</reference>
<accession>B8CFT6</accession>
<dbReference type="PANTHER" id="PTHR23048:SF0">
    <property type="entry name" value="CALMODULIN LIKE 3"/>
    <property type="match status" value="1"/>
</dbReference>
<organism evidence="5 6">
    <name type="scientific">Thalassiosira pseudonana</name>
    <name type="common">Marine diatom</name>
    <name type="synonym">Cyclotella nana</name>
    <dbReference type="NCBI Taxonomy" id="35128"/>
    <lineage>
        <taxon>Eukaryota</taxon>
        <taxon>Sar</taxon>
        <taxon>Stramenopiles</taxon>
        <taxon>Ochrophyta</taxon>
        <taxon>Bacillariophyta</taxon>
        <taxon>Coscinodiscophyceae</taxon>
        <taxon>Thalassiosirophycidae</taxon>
        <taxon>Thalassiosirales</taxon>
        <taxon>Thalassiosiraceae</taxon>
        <taxon>Thalassiosira</taxon>
    </lineage>
</organism>
<dbReference type="CDD" id="cd00051">
    <property type="entry name" value="EFh"/>
    <property type="match status" value="1"/>
</dbReference>
<gene>
    <name evidence="5" type="ORF">THAPSDRAFT_38616</name>
</gene>
<keyword evidence="6" id="KW-1185">Reference proteome</keyword>
<evidence type="ECO:0000259" key="4">
    <source>
        <dbReference type="PROSITE" id="PS50222"/>
    </source>
</evidence>
<keyword evidence="3" id="KW-0106">Calcium</keyword>
<dbReference type="STRING" id="35128.B8CFT6"/>
<evidence type="ECO:0000256" key="3">
    <source>
        <dbReference type="ARBA" id="ARBA00022837"/>
    </source>
</evidence>
<dbReference type="Proteomes" id="UP000001449">
    <property type="component" value="Chromosome 22"/>
</dbReference>
<dbReference type="AlphaFoldDB" id="B8CFT6"/>
<sequence length="149" mass="17559">GLPQRHVREITTVFQIFDPTLSGYIDVASFEVMVRSLGFRMTRMEIVGMVESLWEDRQQERVDVSMAIAILAQRGYTQRSVEEEIAMYFRIYDHGNKGYIDLQDLQRVQQEVKQAEVDLQREMQSDFDRNGDKVIDFDEFRRILESIIS</sequence>
<dbReference type="EMBL" id="CM000653">
    <property type="protein sequence ID" value="EED87690.1"/>
    <property type="molecule type" value="Genomic_DNA"/>
</dbReference>
<protein>
    <recommendedName>
        <fullName evidence="1">Calmodulin</fullName>
    </recommendedName>
</protein>
<dbReference type="SMART" id="SM00054">
    <property type="entry name" value="EFh"/>
    <property type="match status" value="3"/>
</dbReference>
<dbReference type="SUPFAM" id="SSF47473">
    <property type="entry name" value="EF-hand"/>
    <property type="match status" value="1"/>
</dbReference>
<proteinExistence type="predicted"/>
<dbReference type="InterPro" id="IPR050230">
    <property type="entry name" value="CALM/Myosin/TropC-like"/>
</dbReference>
<dbReference type="PANTHER" id="PTHR23048">
    <property type="entry name" value="MYOSIN LIGHT CHAIN 1, 3"/>
    <property type="match status" value="1"/>
</dbReference>
<dbReference type="PROSITE" id="PS50222">
    <property type="entry name" value="EF_HAND_2"/>
    <property type="match status" value="2"/>
</dbReference>
<dbReference type="Gene3D" id="1.10.238.10">
    <property type="entry name" value="EF-hand"/>
    <property type="match status" value="1"/>
</dbReference>
<dbReference type="PROSITE" id="PS00018">
    <property type="entry name" value="EF_HAND_1"/>
    <property type="match status" value="1"/>
</dbReference>
<dbReference type="RefSeq" id="XP_002294910.1">
    <property type="nucleotide sequence ID" value="XM_002294874.1"/>
</dbReference>
<evidence type="ECO:0000256" key="1">
    <source>
        <dbReference type="ARBA" id="ARBA00020786"/>
    </source>
</evidence>
<evidence type="ECO:0000313" key="6">
    <source>
        <dbReference type="Proteomes" id="UP000001449"/>
    </source>
</evidence>